<comment type="caution">
    <text evidence="3">The sequence shown here is derived from an EMBL/GenBank/DDBJ whole genome shotgun (WGS) entry which is preliminary data.</text>
</comment>
<dbReference type="Gene3D" id="3.30.565.10">
    <property type="entry name" value="Histidine kinase-like ATPase, C-terminal domain"/>
    <property type="match status" value="1"/>
</dbReference>
<dbReference type="GO" id="GO:0000155">
    <property type="term" value="F:phosphorelay sensor kinase activity"/>
    <property type="evidence" value="ECO:0007669"/>
    <property type="project" value="InterPro"/>
</dbReference>
<keyword evidence="4" id="KW-1185">Reference proteome</keyword>
<evidence type="ECO:0000259" key="2">
    <source>
        <dbReference type="Pfam" id="PF06580"/>
    </source>
</evidence>
<proteinExistence type="predicted"/>
<dbReference type="SUPFAM" id="SSF55874">
    <property type="entry name" value="ATPase domain of HSP90 chaperone/DNA topoisomerase II/histidine kinase"/>
    <property type="match status" value="1"/>
</dbReference>
<dbReference type="Proteomes" id="UP000245880">
    <property type="component" value="Unassembled WGS sequence"/>
</dbReference>
<keyword evidence="3" id="KW-0808">Transferase</keyword>
<evidence type="ECO:0000256" key="1">
    <source>
        <dbReference type="SAM" id="Phobius"/>
    </source>
</evidence>
<feature type="transmembrane region" description="Helical" evidence="1">
    <location>
        <begin position="135"/>
        <end position="155"/>
    </location>
</feature>
<dbReference type="InterPro" id="IPR010559">
    <property type="entry name" value="Sig_transdc_His_kin_internal"/>
</dbReference>
<keyword evidence="1" id="KW-1133">Transmembrane helix</keyword>
<dbReference type="PANTHER" id="PTHR34220:SF7">
    <property type="entry name" value="SENSOR HISTIDINE KINASE YPDA"/>
    <property type="match status" value="1"/>
</dbReference>
<keyword evidence="1" id="KW-0812">Transmembrane</keyword>
<dbReference type="OrthoDB" id="9792992at2"/>
<reference evidence="3 4" key="1">
    <citation type="submission" date="2018-03" db="EMBL/GenBank/DDBJ databases">
        <title>Genomic Encyclopedia of Archaeal and Bacterial Type Strains, Phase II (KMG-II): from individual species to whole genera.</title>
        <authorList>
            <person name="Goeker M."/>
        </authorList>
    </citation>
    <scope>NUCLEOTIDE SEQUENCE [LARGE SCALE GENOMIC DNA]</scope>
    <source>
        <strain evidence="3 4">DSM 100346</strain>
    </source>
</reference>
<feature type="domain" description="Signal transduction histidine kinase internal region" evidence="2">
    <location>
        <begin position="175"/>
        <end position="251"/>
    </location>
</feature>
<evidence type="ECO:0000313" key="4">
    <source>
        <dbReference type="Proteomes" id="UP000245880"/>
    </source>
</evidence>
<protein>
    <submittedName>
        <fullName evidence="3">Histidine kinase</fullName>
    </submittedName>
</protein>
<gene>
    <name evidence="3" type="ORF">CLV98_10574</name>
</gene>
<feature type="transmembrane region" description="Helical" evidence="1">
    <location>
        <begin position="75"/>
        <end position="94"/>
    </location>
</feature>
<keyword evidence="3" id="KW-0418">Kinase</keyword>
<dbReference type="EMBL" id="QGDT01000005">
    <property type="protein sequence ID" value="PWJ57894.1"/>
    <property type="molecule type" value="Genomic_DNA"/>
</dbReference>
<evidence type="ECO:0000313" key="3">
    <source>
        <dbReference type="EMBL" id="PWJ57894.1"/>
    </source>
</evidence>
<dbReference type="AlphaFoldDB" id="A0A316ALG3"/>
<name>A0A316ALG3_9BACT</name>
<keyword evidence="1" id="KW-0472">Membrane</keyword>
<dbReference type="PANTHER" id="PTHR34220">
    <property type="entry name" value="SENSOR HISTIDINE KINASE YPDA"/>
    <property type="match status" value="1"/>
</dbReference>
<dbReference type="Pfam" id="PF06580">
    <property type="entry name" value="His_kinase"/>
    <property type="match status" value="1"/>
</dbReference>
<dbReference type="InterPro" id="IPR036890">
    <property type="entry name" value="HATPase_C_sf"/>
</dbReference>
<accession>A0A316ALG3</accession>
<dbReference type="GO" id="GO:0016020">
    <property type="term" value="C:membrane"/>
    <property type="evidence" value="ECO:0007669"/>
    <property type="project" value="InterPro"/>
</dbReference>
<organism evidence="3 4">
    <name type="scientific">Dyadobacter jejuensis</name>
    <dbReference type="NCBI Taxonomy" id="1082580"/>
    <lineage>
        <taxon>Bacteria</taxon>
        <taxon>Pseudomonadati</taxon>
        <taxon>Bacteroidota</taxon>
        <taxon>Cytophagia</taxon>
        <taxon>Cytophagales</taxon>
        <taxon>Spirosomataceae</taxon>
        <taxon>Dyadobacter</taxon>
    </lineage>
</organism>
<dbReference type="InterPro" id="IPR050640">
    <property type="entry name" value="Bact_2-comp_sensor_kinase"/>
</dbReference>
<sequence>MKYFERYLLLLGMLVFLLSPFLLSPFSVFEAFQYPQYQNVLLAKIVINVLLIGVFIFNLKVLTPRLLDNKRAVEFAFVLLALLVCFLVVDTFLMRQVQSPFPGPGLGNGPIGEPRPPRPRPDGGIWGGLVNFPQLIGNLILFLVIVLSSSILVLLRERLREEDLRKQILYEKVKAELSVLKLQISPHFLFNTLNNIRYLARRKSDKTEEAVVELAQLLRYMIYQVNDDRVPLSKEIEYLQRYIKLQQMRLQAHTQVHFKFAGNAERHSIEPLLFIPFVENAFKYGVHAHEASNITIELTVSDTELHFLCENSTFGGAVLPELGASGVGIANVKKRLQLYYPHRHRLSLSELDGKYGVDLTLQLTHG</sequence>
<dbReference type="RefSeq" id="WP_109674519.1">
    <property type="nucleotide sequence ID" value="NZ_QGDT01000005.1"/>
</dbReference>
<feature type="transmembrane region" description="Helical" evidence="1">
    <location>
        <begin position="41"/>
        <end position="63"/>
    </location>
</feature>